<evidence type="ECO:0000313" key="8">
    <source>
        <dbReference type="EMBL" id="OJJ73811.1"/>
    </source>
</evidence>
<accession>A0A1L9UQ91</accession>
<feature type="domain" description="Major facilitator superfamily (MFS) profile" evidence="7">
    <location>
        <begin position="50"/>
        <end position="544"/>
    </location>
</feature>
<gene>
    <name evidence="8" type="ORF">ASPBRDRAFT_122386</name>
</gene>
<feature type="transmembrane region" description="Helical" evidence="6">
    <location>
        <begin position="47"/>
        <end position="75"/>
    </location>
</feature>
<protein>
    <recommendedName>
        <fullName evidence="7">Major facilitator superfamily (MFS) profile domain-containing protein</fullName>
    </recommendedName>
</protein>
<sequence length="554" mass="59041">MARSDSIPLSSIEAPQAQEQATDKNNTPIHSQNATIAAPQYPSGIKYYLAVATLSLAIFLVTLDSTIIATATPYISDDFHSLGDVGWYSSVYTMVICTTQLLFGKLLARYSIRWIYSIAMFFFLVGSAVCGAAPNSHSLIIGRAIAGVGCSGLLVAAFSLVPILAAPVQRPILMGLLSGSRGLASTFGPLIGGALTERVSWRWNFYINLPIGAVIQIGFLLLVHPPKRPNEAFTSWTEFLKTLDLFGLVALLPSIVCLLLALQWGGLQYAWQDARIIVLLVLAGLLAITFISVEIWQGPNAMLPSRVFTQRTVSAAAFFGFCTVSAIFVLTYYLPIWFQGVKSASPIQSGIWTLPWVITSTIVSLTSGILISKIGHPDGFMFIATIFGAIGSGLFTTFTVDTSTGKWIGYQIVFAVSSSLCSVTPLVVAQQALPLKDIPIGSGMVMFCQTVGASIFVAVAQALFTNELSAGLQGTIVGDDGVDVSSLLSGGISTLTEGLSGERKRAVLIVLNDSLTRSWQLAVVLECVAVIGVFGVVHGMRMKRVATITASSTN</sequence>
<dbReference type="AlphaFoldDB" id="A0A1L9UQ91"/>
<feature type="transmembrane region" description="Helical" evidence="6">
    <location>
        <begin position="172"/>
        <end position="191"/>
    </location>
</feature>
<evidence type="ECO:0000259" key="7">
    <source>
        <dbReference type="PROSITE" id="PS50850"/>
    </source>
</evidence>
<dbReference type="GeneID" id="93569994"/>
<dbReference type="Pfam" id="PF07690">
    <property type="entry name" value="MFS_1"/>
    <property type="match status" value="1"/>
</dbReference>
<feature type="transmembrane region" description="Helical" evidence="6">
    <location>
        <begin position="379"/>
        <end position="396"/>
    </location>
</feature>
<keyword evidence="3 6" id="KW-1133">Transmembrane helix</keyword>
<feature type="compositionally biased region" description="Polar residues" evidence="5">
    <location>
        <begin position="17"/>
        <end position="29"/>
    </location>
</feature>
<feature type="region of interest" description="Disordered" evidence="5">
    <location>
        <begin position="1"/>
        <end position="29"/>
    </location>
</feature>
<dbReference type="Gene3D" id="1.20.1250.20">
    <property type="entry name" value="MFS general substrate transporter like domains"/>
    <property type="match status" value="1"/>
</dbReference>
<feature type="transmembrane region" description="Helical" evidence="6">
    <location>
        <begin position="276"/>
        <end position="296"/>
    </location>
</feature>
<dbReference type="CDD" id="cd17502">
    <property type="entry name" value="MFS_Azr1_MDR_like"/>
    <property type="match status" value="1"/>
</dbReference>
<feature type="transmembrane region" description="Helical" evidence="6">
    <location>
        <begin position="114"/>
        <end position="134"/>
    </location>
</feature>
<reference evidence="9" key="1">
    <citation type="journal article" date="2017" name="Genome Biol.">
        <title>Comparative genomics reveals high biological diversity and specific adaptations in the industrially and medically important fungal genus Aspergillus.</title>
        <authorList>
            <person name="de Vries R.P."/>
            <person name="Riley R."/>
            <person name="Wiebenga A."/>
            <person name="Aguilar-Osorio G."/>
            <person name="Amillis S."/>
            <person name="Uchima C.A."/>
            <person name="Anderluh G."/>
            <person name="Asadollahi M."/>
            <person name="Askin M."/>
            <person name="Barry K."/>
            <person name="Battaglia E."/>
            <person name="Bayram O."/>
            <person name="Benocci T."/>
            <person name="Braus-Stromeyer S.A."/>
            <person name="Caldana C."/>
            <person name="Canovas D."/>
            <person name="Cerqueira G.C."/>
            <person name="Chen F."/>
            <person name="Chen W."/>
            <person name="Choi C."/>
            <person name="Clum A."/>
            <person name="Dos Santos R.A."/>
            <person name="Damasio A.R."/>
            <person name="Diallinas G."/>
            <person name="Emri T."/>
            <person name="Fekete E."/>
            <person name="Flipphi M."/>
            <person name="Freyberg S."/>
            <person name="Gallo A."/>
            <person name="Gournas C."/>
            <person name="Habgood R."/>
            <person name="Hainaut M."/>
            <person name="Harispe M.L."/>
            <person name="Henrissat B."/>
            <person name="Hilden K.S."/>
            <person name="Hope R."/>
            <person name="Hossain A."/>
            <person name="Karabika E."/>
            <person name="Karaffa L."/>
            <person name="Karanyi Z."/>
            <person name="Krasevec N."/>
            <person name="Kuo A."/>
            <person name="Kusch H."/>
            <person name="LaButti K."/>
            <person name="Lagendijk E.L."/>
            <person name="Lapidus A."/>
            <person name="Levasseur A."/>
            <person name="Lindquist E."/>
            <person name="Lipzen A."/>
            <person name="Logrieco A.F."/>
            <person name="MacCabe A."/>
            <person name="Maekelae M.R."/>
            <person name="Malavazi I."/>
            <person name="Melin P."/>
            <person name="Meyer V."/>
            <person name="Mielnichuk N."/>
            <person name="Miskei M."/>
            <person name="Molnar A.P."/>
            <person name="Mule G."/>
            <person name="Ngan C.Y."/>
            <person name="Orejas M."/>
            <person name="Orosz E."/>
            <person name="Ouedraogo J.P."/>
            <person name="Overkamp K.M."/>
            <person name="Park H.-S."/>
            <person name="Perrone G."/>
            <person name="Piumi F."/>
            <person name="Punt P.J."/>
            <person name="Ram A.F."/>
            <person name="Ramon A."/>
            <person name="Rauscher S."/>
            <person name="Record E."/>
            <person name="Riano-Pachon D.M."/>
            <person name="Robert V."/>
            <person name="Roehrig J."/>
            <person name="Ruller R."/>
            <person name="Salamov A."/>
            <person name="Salih N.S."/>
            <person name="Samson R.A."/>
            <person name="Sandor E."/>
            <person name="Sanguinetti M."/>
            <person name="Schuetze T."/>
            <person name="Sepcic K."/>
            <person name="Shelest E."/>
            <person name="Sherlock G."/>
            <person name="Sophianopoulou V."/>
            <person name="Squina F.M."/>
            <person name="Sun H."/>
            <person name="Susca A."/>
            <person name="Todd R.B."/>
            <person name="Tsang A."/>
            <person name="Unkles S.E."/>
            <person name="van de Wiele N."/>
            <person name="van Rossen-Uffink D."/>
            <person name="Oliveira J.V."/>
            <person name="Vesth T.C."/>
            <person name="Visser J."/>
            <person name="Yu J.-H."/>
            <person name="Zhou M."/>
            <person name="Andersen M.R."/>
            <person name="Archer D.B."/>
            <person name="Baker S.E."/>
            <person name="Benoit I."/>
            <person name="Brakhage A.A."/>
            <person name="Braus G.H."/>
            <person name="Fischer R."/>
            <person name="Frisvad J.C."/>
            <person name="Goldman G.H."/>
            <person name="Houbraken J."/>
            <person name="Oakley B."/>
            <person name="Pocsi I."/>
            <person name="Scazzocchio C."/>
            <person name="Seiboth B."/>
            <person name="vanKuyk P.A."/>
            <person name="Wortman J."/>
            <person name="Dyer P.S."/>
            <person name="Grigoriev I.V."/>
        </authorList>
    </citation>
    <scope>NUCLEOTIDE SEQUENCE [LARGE SCALE GENOMIC DNA]</scope>
    <source>
        <strain evidence="9">CBS 101740 / IMI 381727 / IBT 21946</strain>
    </source>
</reference>
<dbReference type="OrthoDB" id="10021397at2759"/>
<comment type="subcellular location">
    <subcellularLocation>
        <location evidence="1">Membrane</location>
        <topology evidence="1">Multi-pass membrane protein</topology>
    </subcellularLocation>
</comment>
<dbReference type="GO" id="GO:0022857">
    <property type="term" value="F:transmembrane transporter activity"/>
    <property type="evidence" value="ECO:0007669"/>
    <property type="project" value="InterPro"/>
</dbReference>
<feature type="transmembrane region" description="Helical" evidence="6">
    <location>
        <begin position="408"/>
        <end position="428"/>
    </location>
</feature>
<evidence type="ECO:0000256" key="5">
    <source>
        <dbReference type="SAM" id="MobiDB-lite"/>
    </source>
</evidence>
<dbReference type="PANTHER" id="PTHR23501">
    <property type="entry name" value="MAJOR FACILITATOR SUPERFAMILY"/>
    <property type="match status" value="1"/>
</dbReference>
<proteinExistence type="predicted"/>
<feature type="transmembrane region" description="Helical" evidence="6">
    <location>
        <begin position="140"/>
        <end position="165"/>
    </location>
</feature>
<evidence type="ECO:0000256" key="4">
    <source>
        <dbReference type="ARBA" id="ARBA00023136"/>
    </source>
</evidence>
<dbReference type="PANTHER" id="PTHR23501:SF199">
    <property type="entry name" value="MFS EFFLUX TRANSPORTER INPD-RELATED"/>
    <property type="match status" value="1"/>
</dbReference>
<feature type="transmembrane region" description="Helical" evidence="6">
    <location>
        <begin position="440"/>
        <end position="464"/>
    </location>
</feature>
<evidence type="ECO:0000313" key="9">
    <source>
        <dbReference type="Proteomes" id="UP000184499"/>
    </source>
</evidence>
<evidence type="ECO:0000256" key="3">
    <source>
        <dbReference type="ARBA" id="ARBA00022989"/>
    </source>
</evidence>
<feature type="transmembrane region" description="Helical" evidence="6">
    <location>
        <begin position="243"/>
        <end position="264"/>
    </location>
</feature>
<keyword evidence="2 6" id="KW-0812">Transmembrane</keyword>
<dbReference type="Gene3D" id="1.20.1720.10">
    <property type="entry name" value="Multidrug resistance protein D"/>
    <property type="match status" value="1"/>
</dbReference>
<dbReference type="OMA" id="FISVEIW"/>
<feature type="transmembrane region" description="Helical" evidence="6">
    <location>
        <begin position="316"/>
        <end position="338"/>
    </location>
</feature>
<dbReference type="InterPro" id="IPR020846">
    <property type="entry name" value="MFS_dom"/>
</dbReference>
<dbReference type="GO" id="GO:0005886">
    <property type="term" value="C:plasma membrane"/>
    <property type="evidence" value="ECO:0007669"/>
    <property type="project" value="TreeGrafter"/>
</dbReference>
<evidence type="ECO:0000256" key="1">
    <source>
        <dbReference type="ARBA" id="ARBA00004141"/>
    </source>
</evidence>
<name>A0A1L9UQ91_ASPBC</name>
<organism evidence="8 9">
    <name type="scientific">Aspergillus brasiliensis (strain CBS 101740 / IMI 381727 / IBT 21946)</name>
    <dbReference type="NCBI Taxonomy" id="767769"/>
    <lineage>
        <taxon>Eukaryota</taxon>
        <taxon>Fungi</taxon>
        <taxon>Dikarya</taxon>
        <taxon>Ascomycota</taxon>
        <taxon>Pezizomycotina</taxon>
        <taxon>Eurotiomycetes</taxon>
        <taxon>Eurotiomycetidae</taxon>
        <taxon>Eurotiales</taxon>
        <taxon>Aspergillaceae</taxon>
        <taxon>Aspergillus</taxon>
        <taxon>Aspergillus subgen. Circumdati</taxon>
    </lineage>
</organism>
<dbReference type="EMBL" id="KV878682">
    <property type="protein sequence ID" value="OJJ73811.1"/>
    <property type="molecule type" value="Genomic_DNA"/>
</dbReference>
<dbReference type="RefSeq" id="XP_067481059.1">
    <property type="nucleotide sequence ID" value="XM_067617506.1"/>
</dbReference>
<dbReference type="Proteomes" id="UP000184499">
    <property type="component" value="Unassembled WGS sequence"/>
</dbReference>
<keyword evidence="4 6" id="KW-0472">Membrane</keyword>
<feature type="transmembrane region" description="Helical" evidence="6">
    <location>
        <begin position="350"/>
        <end position="372"/>
    </location>
</feature>
<feature type="transmembrane region" description="Helical" evidence="6">
    <location>
        <begin position="203"/>
        <end position="223"/>
    </location>
</feature>
<dbReference type="InterPro" id="IPR011701">
    <property type="entry name" value="MFS"/>
</dbReference>
<keyword evidence="9" id="KW-1185">Reference proteome</keyword>
<evidence type="ECO:0000256" key="2">
    <source>
        <dbReference type="ARBA" id="ARBA00022692"/>
    </source>
</evidence>
<feature type="transmembrane region" description="Helical" evidence="6">
    <location>
        <begin position="87"/>
        <end position="107"/>
    </location>
</feature>
<dbReference type="SUPFAM" id="SSF103473">
    <property type="entry name" value="MFS general substrate transporter"/>
    <property type="match status" value="1"/>
</dbReference>
<dbReference type="PROSITE" id="PS50850">
    <property type="entry name" value="MFS"/>
    <property type="match status" value="1"/>
</dbReference>
<dbReference type="InterPro" id="IPR036259">
    <property type="entry name" value="MFS_trans_sf"/>
</dbReference>
<feature type="transmembrane region" description="Helical" evidence="6">
    <location>
        <begin position="518"/>
        <end position="537"/>
    </location>
</feature>
<evidence type="ECO:0000256" key="6">
    <source>
        <dbReference type="SAM" id="Phobius"/>
    </source>
</evidence>
<dbReference type="VEuPathDB" id="FungiDB:ASPBRDRAFT_122386"/>